<dbReference type="AlphaFoldDB" id="A0A6A4IAL8"/>
<evidence type="ECO:0000256" key="7">
    <source>
        <dbReference type="SAM" id="MobiDB-lite"/>
    </source>
</evidence>
<keyword evidence="10" id="KW-1185">Reference proteome</keyword>
<evidence type="ECO:0000256" key="4">
    <source>
        <dbReference type="ARBA" id="ARBA00022833"/>
    </source>
</evidence>
<evidence type="ECO:0000256" key="1">
    <source>
        <dbReference type="ARBA" id="ARBA00022723"/>
    </source>
</evidence>
<organism evidence="9 10">
    <name type="scientific">Gymnopus androsaceus JB14</name>
    <dbReference type="NCBI Taxonomy" id="1447944"/>
    <lineage>
        <taxon>Eukaryota</taxon>
        <taxon>Fungi</taxon>
        <taxon>Dikarya</taxon>
        <taxon>Basidiomycota</taxon>
        <taxon>Agaricomycotina</taxon>
        <taxon>Agaricomycetes</taxon>
        <taxon>Agaricomycetidae</taxon>
        <taxon>Agaricales</taxon>
        <taxon>Marasmiineae</taxon>
        <taxon>Omphalotaceae</taxon>
        <taxon>Gymnopus</taxon>
    </lineage>
</organism>
<dbReference type="SUPFAM" id="SSF57667">
    <property type="entry name" value="beta-beta-alpha zinc fingers"/>
    <property type="match status" value="1"/>
</dbReference>
<protein>
    <recommendedName>
        <fullName evidence="8">C2H2-type domain-containing protein</fullName>
    </recommendedName>
</protein>
<dbReference type="EMBL" id="ML769402">
    <property type="protein sequence ID" value="KAE9406348.1"/>
    <property type="molecule type" value="Genomic_DNA"/>
</dbReference>
<accession>A0A6A4IAL8</accession>
<evidence type="ECO:0000256" key="5">
    <source>
        <dbReference type="ARBA" id="ARBA00023242"/>
    </source>
</evidence>
<dbReference type="PANTHER" id="PTHR24393">
    <property type="entry name" value="ZINC FINGER PROTEIN"/>
    <property type="match status" value="1"/>
</dbReference>
<keyword evidence="3 6" id="KW-0863">Zinc-finger</keyword>
<dbReference type="GO" id="GO:0008270">
    <property type="term" value="F:zinc ion binding"/>
    <property type="evidence" value="ECO:0007669"/>
    <property type="project" value="UniProtKB-KW"/>
</dbReference>
<evidence type="ECO:0000313" key="9">
    <source>
        <dbReference type="EMBL" id="KAE9406348.1"/>
    </source>
</evidence>
<feature type="region of interest" description="Disordered" evidence="7">
    <location>
        <begin position="87"/>
        <end position="140"/>
    </location>
</feature>
<dbReference type="GO" id="GO:0005634">
    <property type="term" value="C:nucleus"/>
    <property type="evidence" value="ECO:0007669"/>
    <property type="project" value="TreeGrafter"/>
</dbReference>
<feature type="compositionally biased region" description="Low complexity" evidence="7">
    <location>
        <begin position="90"/>
        <end position="128"/>
    </location>
</feature>
<dbReference type="GO" id="GO:0001228">
    <property type="term" value="F:DNA-binding transcription activator activity, RNA polymerase II-specific"/>
    <property type="evidence" value="ECO:0007669"/>
    <property type="project" value="TreeGrafter"/>
</dbReference>
<dbReference type="GO" id="GO:0000978">
    <property type="term" value="F:RNA polymerase II cis-regulatory region sequence-specific DNA binding"/>
    <property type="evidence" value="ECO:0007669"/>
    <property type="project" value="TreeGrafter"/>
</dbReference>
<name>A0A6A4IAL8_9AGAR</name>
<dbReference type="OrthoDB" id="654211at2759"/>
<dbReference type="Pfam" id="PF00096">
    <property type="entry name" value="zf-C2H2"/>
    <property type="match status" value="2"/>
</dbReference>
<feature type="domain" description="C2H2-type" evidence="8">
    <location>
        <begin position="33"/>
        <end position="60"/>
    </location>
</feature>
<dbReference type="PANTHER" id="PTHR24393:SF34">
    <property type="entry name" value="PR_SET DOMAIN 13"/>
    <property type="match status" value="1"/>
</dbReference>
<dbReference type="Proteomes" id="UP000799118">
    <property type="component" value="Unassembled WGS sequence"/>
</dbReference>
<evidence type="ECO:0000256" key="3">
    <source>
        <dbReference type="ARBA" id="ARBA00022771"/>
    </source>
</evidence>
<keyword evidence="2" id="KW-0677">Repeat</keyword>
<keyword evidence="5" id="KW-0539">Nucleus</keyword>
<sequence>MPSIPPIPLAMVSAESSSLPPEEEYTLARERKHACSMCHKRFDRPSTLRKHLLVHTGEKAFQCSTCGRRFGVASNLNRHVRRCILKPVNQPSSQSSQSSQSPPTITTTITTTSSQSPEPSAQAQPRSASYKRRRRAPSPSRWIPDSLRGFILDLDSAFQLKSIVSIPLPPVTPSPYGEERDSWDENVGNAPYHPREWQVKPRLPGPGVIGADTSLRGMSVFGGKDVGNLGNGGGLWGGSVLVF</sequence>
<dbReference type="InterPro" id="IPR036236">
    <property type="entry name" value="Znf_C2H2_sf"/>
</dbReference>
<gene>
    <name evidence="9" type="ORF">BT96DRAFT_250298</name>
</gene>
<dbReference type="FunFam" id="3.30.160.60:FF:000690">
    <property type="entry name" value="Zinc finger protein 354C"/>
    <property type="match status" value="1"/>
</dbReference>
<keyword evidence="1" id="KW-0479">Metal-binding</keyword>
<feature type="domain" description="C2H2-type" evidence="8">
    <location>
        <begin position="61"/>
        <end position="91"/>
    </location>
</feature>
<evidence type="ECO:0000313" key="10">
    <source>
        <dbReference type="Proteomes" id="UP000799118"/>
    </source>
</evidence>
<dbReference type="PROSITE" id="PS00028">
    <property type="entry name" value="ZINC_FINGER_C2H2_1"/>
    <property type="match status" value="1"/>
</dbReference>
<evidence type="ECO:0000256" key="2">
    <source>
        <dbReference type="ARBA" id="ARBA00022737"/>
    </source>
</evidence>
<dbReference type="FunFam" id="3.30.160.60:FF:002212">
    <property type="entry name" value="Zinc finger protein 672"/>
    <property type="match status" value="1"/>
</dbReference>
<dbReference type="InterPro" id="IPR013087">
    <property type="entry name" value="Znf_C2H2_type"/>
</dbReference>
<reference evidence="9" key="1">
    <citation type="journal article" date="2019" name="Environ. Microbiol.">
        <title>Fungal ecological strategies reflected in gene transcription - a case study of two litter decomposers.</title>
        <authorList>
            <person name="Barbi F."/>
            <person name="Kohler A."/>
            <person name="Barry K."/>
            <person name="Baskaran P."/>
            <person name="Daum C."/>
            <person name="Fauchery L."/>
            <person name="Ihrmark K."/>
            <person name="Kuo A."/>
            <person name="LaButti K."/>
            <person name="Lipzen A."/>
            <person name="Morin E."/>
            <person name="Grigoriev I.V."/>
            <person name="Henrissat B."/>
            <person name="Lindahl B."/>
            <person name="Martin F."/>
        </authorList>
    </citation>
    <scope>NUCLEOTIDE SEQUENCE</scope>
    <source>
        <strain evidence="9">JB14</strain>
    </source>
</reference>
<dbReference type="Gene3D" id="3.30.160.60">
    <property type="entry name" value="Classic Zinc Finger"/>
    <property type="match status" value="2"/>
</dbReference>
<evidence type="ECO:0000259" key="8">
    <source>
        <dbReference type="PROSITE" id="PS50157"/>
    </source>
</evidence>
<proteinExistence type="predicted"/>
<evidence type="ECO:0000256" key="6">
    <source>
        <dbReference type="PROSITE-ProRule" id="PRU00042"/>
    </source>
</evidence>
<dbReference type="PROSITE" id="PS50157">
    <property type="entry name" value="ZINC_FINGER_C2H2_2"/>
    <property type="match status" value="2"/>
</dbReference>
<keyword evidence="4" id="KW-0862">Zinc</keyword>
<dbReference type="SMART" id="SM00355">
    <property type="entry name" value="ZnF_C2H2"/>
    <property type="match status" value="2"/>
</dbReference>